<comment type="cofactor">
    <cofactor evidence="1">
        <name>FMN</name>
        <dbReference type="ChEBI" id="CHEBI:58210"/>
    </cofactor>
</comment>
<proteinExistence type="predicted"/>
<keyword evidence="5" id="KW-0665">Pyrimidine biosynthesis</keyword>
<evidence type="ECO:0000259" key="7">
    <source>
        <dbReference type="Pfam" id="PF01180"/>
    </source>
</evidence>
<dbReference type="GO" id="GO:0004152">
    <property type="term" value="F:dihydroorotate dehydrogenase activity"/>
    <property type="evidence" value="ECO:0007669"/>
    <property type="project" value="InterPro"/>
</dbReference>
<keyword evidence="6" id="KW-0560">Oxidoreductase</keyword>
<dbReference type="GO" id="GO:0006207">
    <property type="term" value="P:'de novo' pyrimidine nucleobase biosynthetic process"/>
    <property type="evidence" value="ECO:0007669"/>
    <property type="project" value="TreeGrafter"/>
</dbReference>
<dbReference type="GO" id="GO:0044205">
    <property type="term" value="P:'de novo' UMP biosynthetic process"/>
    <property type="evidence" value="ECO:0007669"/>
    <property type="project" value="UniProtKB-UniPathway"/>
</dbReference>
<evidence type="ECO:0000256" key="6">
    <source>
        <dbReference type="ARBA" id="ARBA00023002"/>
    </source>
</evidence>
<dbReference type="AlphaFoldDB" id="A0A3B0SGX7"/>
<dbReference type="InterPro" id="IPR013785">
    <property type="entry name" value="Aldolase_TIM"/>
</dbReference>
<sequence>MTADLSTTYLGFKLRNPIVASSSPMTDTIESLEALQDAGVAAVVLPSVFEEQIEHEAMEMQRLAEFASGSHAEALSGYLPEFDDYATTTEAYLHHIVRAKDALDVPVIASLNGTTRGGWTHYAARMEDSGADALELNVYLITTDPEATGADVERRYLELVEAVRGDVSVPLAVKIGPYFSSTPNMARRLVDAGADALVMFNRFFQPDIDLDTLQMAPRVILSPRSAMLLPLRWIGIVRDQVDADLAITSGVHTGDDALKALLVGADAVMMASALLREGAGQVTTVVGEIQTWLDDNEYESVEQMKGSMSMGATPDTDAFVRSNYMKMLRTYTSNTH</sequence>
<keyword evidence="3" id="KW-0285">Flavoprotein</keyword>
<dbReference type="InterPro" id="IPR005720">
    <property type="entry name" value="Dihydroorotate_DH_cat"/>
</dbReference>
<dbReference type="PIRSF" id="PIRSF000164">
    <property type="entry name" value="DHO_oxidase"/>
    <property type="match status" value="1"/>
</dbReference>
<accession>A0A3B0SGX7</accession>
<evidence type="ECO:0000256" key="2">
    <source>
        <dbReference type="ARBA" id="ARBA00004725"/>
    </source>
</evidence>
<dbReference type="InterPro" id="IPR050074">
    <property type="entry name" value="DHO_dehydrogenase"/>
</dbReference>
<reference evidence="8" key="1">
    <citation type="submission" date="2018-06" db="EMBL/GenBank/DDBJ databases">
        <authorList>
            <person name="Zhirakovskaya E."/>
        </authorList>
    </citation>
    <scope>NUCLEOTIDE SEQUENCE</scope>
</reference>
<evidence type="ECO:0000256" key="3">
    <source>
        <dbReference type="ARBA" id="ARBA00022630"/>
    </source>
</evidence>
<dbReference type="SUPFAM" id="SSF51395">
    <property type="entry name" value="FMN-linked oxidoreductases"/>
    <property type="match status" value="1"/>
</dbReference>
<evidence type="ECO:0000256" key="4">
    <source>
        <dbReference type="ARBA" id="ARBA00022643"/>
    </source>
</evidence>
<organism evidence="8">
    <name type="scientific">hydrothermal vent metagenome</name>
    <dbReference type="NCBI Taxonomy" id="652676"/>
    <lineage>
        <taxon>unclassified sequences</taxon>
        <taxon>metagenomes</taxon>
        <taxon>ecological metagenomes</taxon>
    </lineage>
</organism>
<dbReference type="CDD" id="cd04739">
    <property type="entry name" value="DHOD_like"/>
    <property type="match status" value="1"/>
</dbReference>
<dbReference type="Gene3D" id="3.20.20.70">
    <property type="entry name" value="Aldolase class I"/>
    <property type="match status" value="1"/>
</dbReference>
<dbReference type="PANTHER" id="PTHR48109">
    <property type="entry name" value="DIHYDROOROTATE DEHYDROGENASE (QUINONE), MITOCHONDRIAL-RELATED"/>
    <property type="match status" value="1"/>
</dbReference>
<dbReference type="InterPro" id="IPR012135">
    <property type="entry name" value="Dihydroorotate_DH_1_2"/>
</dbReference>
<dbReference type="PANTHER" id="PTHR48109:SF3">
    <property type="entry name" value="SLL0744 PROTEIN"/>
    <property type="match status" value="1"/>
</dbReference>
<dbReference type="EMBL" id="UOEI01000402">
    <property type="protein sequence ID" value="VAW04598.1"/>
    <property type="molecule type" value="Genomic_DNA"/>
</dbReference>
<evidence type="ECO:0000256" key="1">
    <source>
        <dbReference type="ARBA" id="ARBA00001917"/>
    </source>
</evidence>
<feature type="domain" description="Dihydroorotate dehydrogenase catalytic" evidence="7">
    <location>
        <begin position="5"/>
        <end position="291"/>
    </location>
</feature>
<dbReference type="NCBIfam" id="NF005741">
    <property type="entry name" value="PRK07565.1"/>
    <property type="match status" value="1"/>
</dbReference>
<protein>
    <submittedName>
        <fullName evidence="8">Dihydropyrimidine dehydrogenase [NADP+], similar to dihydroorotate dehydrogenase</fullName>
    </submittedName>
</protein>
<name>A0A3B0SGX7_9ZZZZ</name>
<dbReference type="UniPathway" id="UPA00070"/>
<evidence type="ECO:0000313" key="8">
    <source>
        <dbReference type="EMBL" id="VAW04598.1"/>
    </source>
</evidence>
<keyword evidence="4" id="KW-0288">FMN</keyword>
<dbReference type="GO" id="GO:0005737">
    <property type="term" value="C:cytoplasm"/>
    <property type="evidence" value="ECO:0007669"/>
    <property type="project" value="InterPro"/>
</dbReference>
<dbReference type="Pfam" id="PF01180">
    <property type="entry name" value="DHO_dh"/>
    <property type="match status" value="1"/>
</dbReference>
<comment type="pathway">
    <text evidence="2">Pyrimidine metabolism; UMP biosynthesis via de novo pathway.</text>
</comment>
<evidence type="ECO:0000256" key="5">
    <source>
        <dbReference type="ARBA" id="ARBA00022975"/>
    </source>
</evidence>
<gene>
    <name evidence="8" type="ORF">MNBD_ACTINO01-2051</name>
</gene>